<dbReference type="Pfam" id="PF08659">
    <property type="entry name" value="KR"/>
    <property type="match status" value="1"/>
</dbReference>
<dbReference type="InterPro" id="IPR036291">
    <property type="entry name" value="NAD(P)-bd_dom_sf"/>
</dbReference>
<evidence type="ECO:0000259" key="1">
    <source>
        <dbReference type="Pfam" id="PF08659"/>
    </source>
</evidence>
<keyword evidence="3" id="KW-1185">Reference proteome</keyword>
<accession>A0A0U5FXN7</accession>
<dbReference type="Gene3D" id="3.40.50.720">
    <property type="entry name" value="NAD(P)-binding Rossmann-like Domain"/>
    <property type="match status" value="1"/>
</dbReference>
<dbReference type="PANTHER" id="PTHR43775:SF29">
    <property type="entry name" value="ASPERFURANONE POLYKETIDE SYNTHASE AFOG-RELATED"/>
    <property type="match status" value="1"/>
</dbReference>
<dbReference type="PANTHER" id="PTHR43775">
    <property type="entry name" value="FATTY ACID SYNTHASE"/>
    <property type="match status" value="1"/>
</dbReference>
<gene>
    <name evidence="2" type="ORF">ASPCAL04228</name>
</gene>
<dbReference type="GO" id="GO:0004312">
    <property type="term" value="F:fatty acid synthase activity"/>
    <property type="evidence" value="ECO:0007669"/>
    <property type="project" value="TreeGrafter"/>
</dbReference>
<reference evidence="3" key="1">
    <citation type="journal article" date="2016" name="Genome Announc.">
        <title>Draft genome sequences of fungus Aspergillus calidoustus.</title>
        <authorList>
            <person name="Horn F."/>
            <person name="Linde J."/>
            <person name="Mattern D.J."/>
            <person name="Walther G."/>
            <person name="Guthke R."/>
            <person name="Scherlach K."/>
            <person name="Martin K."/>
            <person name="Brakhage A.A."/>
            <person name="Petzke L."/>
            <person name="Valiante V."/>
        </authorList>
    </citation>
    <scope>NUCLEOTIDE SEQUENCE [LARGE SCALE GENOMIC DNA]</scope>
    <source>
        <strain evidence="3">SF006504</strain>
    </source>
</reference>
<dbReference type="GO" id="GO:0006633">
    <property type="term" value="P:fatty acid biosynthetic process"/>
    <property type="evidence" value="ECO:0007669"/>
    <property type="project" value="TreeGrafter"/>
</dbReference>
<feature type="domain" description="Ketoreductase (KR)" evidence="1">
    <location>
        <begin position="1"/>
        <end position="51"/>
    </location>
</feature>
<protein>
    <recommendedName>
        <fullName evidence="1">Ketoreductase (KR) domain-containing protein</fullName>
    </recommendedName>
</protein>
<dbReference type="AlphaFoldDB" id="A0A0U5FXN7"/>
<organism evidence="2 3">
    <name type="scientific">Aspergillus calidoustus</name>
    <dbReference type="NCBI Taxonomy" id="454130"/>
    <lineage>
        <taxon>Eukaryota</taxon>
        <taxon>Fungi</taxon>
        <taxon>Dikarya</taxon>
        <taxon>Ascomycota</taxon>
        <taxon>Pezizomycotina</taxon>
        <taxon>Eurotiomycetes</taxon>
        <taxon>Eurotiomycetidae</taxon>
        <taxon>Eurotiales</taxon>
        <taxon>Aspergillaceae</taxon>
        <taxon>Aspergillus</taxon>
        <taxon>Aspergillus subgen. Nidulantes</taxon>
    </lineage>
</organism>
<name>A0A0U5FXN7_ASPCI</name>
<evidence type="ECO:0000313" key="3">
    <source>
        <dbReference type="Proteomes" id="UP000054771"/>
    </source>
</evidence>
<dbReference type="EMBL" id="CDMC01000003">
    <property type="protein sequence ID" value="CEL03070.1"/>
    <property type="molecule type" value="Genomic_DNA"/>
</dbReference>
<dbReference type="STRING" id="454130.A0A0U5FXN7"/>
<dbReference type="OrthoDB" id="329835at2759"/>
<dbReference type="Proteomes" id="UP000054771">
    <property type="component" value="Unassembled WGS sequence"/>
</dbReference>
<dbReference type="GO" id="GO:0044550">
    <property type="term" value="P:secondary metabolite biosynthetic process"/>
    <property type="evidence" value="ECO:0007669"/>
    <property type="project" value="TreeGrafter"/>
</dbReference>
<dbReference type="InterPro" id="IPR013968">
    <property type="entry name" value="PKS_KR"/>
</dbReference>
<dbReference type="InterPro" id="IPR050091">
    <property type="entry name" value="PKS_NRPS_Biosynth_Enz"/>
</dbReference>
<proteinExistence type="predicted"/>
<evidence type="ECO:0000313" key="2">
    <source>
        <dbReference type="EMBL" id="CEL03070.1"/>
    </source>
</evidence>
<dbReference type="SUPFAM" id="SSF51735">
    <property type="entry name" value="NAD(P)-binding Rossmann-fold domains"/>
    <property type="match status" value="1"/>
</dbReference>
<sequence>MDFFILLSSASGLAGKKGQANYDAGNTYEDAFARYRPSQGEKTIAIDLGALVDDGILAKDPNLLRRVLAYGALEPITRARYHGMLDYYCNPALPVQAPHQCQICIGLGVGGGGGDGLESISYSRQPMLQPLMLAGKRRQAAVAAGGMRSSEHVATNSERLAAATSSEQAVEIVAGAIIQKLAKSLTSMQDSTDC</sequence>